<organism evidence="2 3">
    <name type="scientific">Anaerotruncus colihominis</name>
    <dbReference type="NCBI Taxonomy" id="169435"/>
    <lineage>
        <taxon>Bacteria</taxon>
        <taxon>Bacillati</taxon>
        <taxon>Bacillota</taxon>
        <taxon>Clostridia</taxon>
        <taxon>Eubacteriales</taxon>
        <taxon>Oscillospiraceae</taxon>
        <taxon>Anaerotruncus</taxon>
    </lineage>
</organism>
<sequence>MRKRTFLSCLLSVTLMATTILPAFAGEADVNQSTKTSLNPDTLADFTLPENPKIAVVMDSSLEGESISVHLPEELGLKQGVAKAGGVMTYRGERHATLKLKTLQREEKGVLLTSMQTDVTLKDKMAPDRYSFNYELPSGYKMIKSEVYYDQIINAEAGLKEEEQFQKGWVYILNEDGEIVAIIEPAYAEDANEKKINTHYEVVANTLVQVVDITDNTVYPVTVTTTSSRPENHKIGDYREYCTIDHNVIGAASFVSGTGYSCLTDAAKEKVKKAIAAKLGSKFVPILNLASWTLEGYATLNSLRGYSHTSVILDYELWAYYKHQGGRWVEGRQYKNASLLLTLIK</sequence>
<feature type="chain" id="PRO_5032347766" evidence="1">
    <location>
        <begin position="26"/>
        <end position="345"/>
    </location>
</feature>
<gene>
    <name evidence="2" type="ORF">D0435_15440</name>
</gene>
<dbReference type="AlphaFoldDB" id="A0A845QLC2"/>
<dbReference type="EMBL" id="QXWK01000060">
    <property type="protein sequence ID" value="NBH63032.1"/>
    <property type="molecule type" value="Genomic_DNA"/>
</dbReference>
<feature type="signal peptide" evidence="1">
    <location>
        <begin position="1"/>
        <end position="25"/>
    </location>
</feature>
<keyword evidence="3" id="KW-1185">Reference proteome</keyword>
<keyword evidence="1" id="KW-0732">Signal</keyword>
<proteinExistence type="predicted"/>
<dbReference type="Proteomes" id="UP000446866">
    <property type="component" value="Unassembled WGS sequence"/>
</dbReference>
<evidence type="ECO:0000256" key="1">
    <source>
        <dbReference type="SAM" id="SignalP"/>
    </source>
</evidence>
<protein>
    <submittedName>
        <fullName evidence="2">Uncharacterized protein</fullName>
    </submittedName>
</protein>
<comment type="caution">
    <text evidence="2">The sequence shown here is derived from an EMBL/GenBank/DDBJ whole genome shotgun (WGS) entry which is preliminary data.</text>
</comment>
<accession>A0A845QLC2</accession>
<evidence type="ECO:0000313" key="2">
    <source>
        <dbReference type="EMBL" id="NBH63032.1"/>
    </source>
</evidence>
<evidence type="ECO:0000313" key="3">
    <source>
        <dbReference type="Proteomes" id="UP000446866"/>
    </source>
</evidence>
<name>A0A845QLC2_9FIRM</name>
<reference evidence="2 3" key="1">
    <citation type="submission" date="2018-08" db="EMBL/GenBank/DDBJ databases">
        <title>Murine metabolic-syndrome-specific gut microbial biobank.</title>
        <authorList>
            <person name="Liu C."/>
        </authorList>
    </citation>
    <scope>NUCLEOTIDE SEQUENCE [LARGE SCALE GENOMIC DNA]</scope>
    <source>
        <strain evidence="2 3">28</strain>
    </source>
</reference>